<organism evidence="1 2">
    <name type="scientific">Paramuricea clavata</name>
    <name type="common">Red gorgonian</name>
    <name type="synonym">Violescent sea-whip</name>
    <dbReference type="NCBI Taxonomy" id="317549"/>
    <lineage>
        <taxon>Eukaryota</taxon>
        <taxon>Metazoa</taxon>
        <taxon>Cnidaria</taxon>
        <taxon>Anthozoa</taxon>
        <taxon>Octocorallia</taxon>
        <taxon>Malacalcyonacea</taxon>
        <taxon>Plexauridae</taxon>
        <taxon>Paramuricea</taxon>
    </lineage>
</organism>
<dbReference type="Proteomes" id="UP001152795">
    <property type="component" value="Unassembled WGS sequence"/>
</dbReference>
<evidence type="ECO:0000313" key="1">
    <source>
        <dbReference type="EMBL" id="CAB4039242.1"/>
    </source>
</evidence>
<dbReference type="OrthoDB" id="10341085at2759"/>
<evidence type="ECO:0000313" key="2">
    <source>
        <dbReference type="Proteomes" id="UP001152795"/>
    </source>
</evidence>
<sequence>MGKQNEQQAAGMEEVYRALIAVKEKASNGAFKTLGTGCAVRTGDIFGIHWRKKFHLLISSALVAKDTLESRESRGKYIGEFENGRPKLELEKASNTFFKKEHKDFHFIAIGRGRSGKLGHNVLEICQLERDEVLRGKLVCFVTAVSNEKSGTHVFKSHEIGYNAQSKCFETTDELGHDEFPRGAPVLNEYQEIVGIISGITDGKKLEICFVSDSKA</sequence>
<reference evidence="1" key="1">
    <citation type="submission" date="2020-04" db="EMBL/GenBank/DDBJ databases">
        <authorList>
            <person name="Alioto T."/>
            <person name="Alioto T."/>
            <person name="Gomez Garrido J."/>
        </authorList>
    </citation>
    <scope>NUCLEOTIDE SEQUENCE</scope>
    <source>
        <strain evidence="1">A484AB</strain>
    </source>
</reference>
<protein>
    <submittedName>
        <fullName evidence="1">Uncharacterized protein</fullName>
    </submittedName>
</protein>
<dbReference type="AlphaFoldDB" id="A0A6S7LNI7"/>
<feature type="non-terminal residue" evidence="1">
    <location>
        <position position="216"/>
    </location>
</feature>
<name>A0A6S7LNI7_PARCT</name>
<keyword evidence="2" id="KW-1185">Reference proteome</keyword>
<proteinExistence type="predicted"/>
<comment type="caution">
    <text evidence="1">The sequence shown here is derived from an EMBL/GenBank/DDBJ whole genome shotgun (WGS) entry which is preliminary data.</text>
</comment>
<dbReference type="EMBL" id="CACRXK020025115">
    <property type="protein sequence ID" value="CAB4039242.1"/>
    <property type="molecule type" value="Genomic_DNA"/>
</dbReference>
<gene>
    <name evidence="1" type="ORF">PACLA_8A081068</name>
</gene>
<accession>A0A6S7LNI7</accession>